<evidence type="ECO:0000259" key="4">
    <source>
        <dbReference type="PROSITE" id="PS50949"/>
    </source>
</evidence>
<dbReference type="PANTHER" id="PTHR44846:SF17">
    <property type="entry name" value="GNTR-FAMILY TRANSCRIPTIONAL REGULATOR"/>
    <property type="match status" value="1"/>
</dbReference>
<dbReference type="GO" id="GO:0003677">
    <property type="term" value="F:DNA binding"/>
    <property type="evidence" value="ECO:0007669"/>
    <property type="project" value="UniProtKB-KW"/>
</dbReference>
<dbReference type="EMBL" id="MFGX01000082">
    <property type="protein sequence ID" value="OGF54417.1"/>
    <property type="molecule type" value="Genomic_DNA"/>
</dbReference>
<dbReference type="Gene3D" id="1.10.10.10">
    <property type="entry name" value="Winged helix-like DNA-binding domain superfamily/Winged helix DNA-binding domain"/>
    <property type="match status" value="1"/>
</dbReference>
<evidence type="ECO:0000256" key="1">
    <source>
        <dbReference type="ARBA" id="ARBA00023015"/>
    </source>
</evidence>
<reference evidence="5 6" key="1">
    <citation type="journal article" date="2016" name="Nat. Commun.">
        <title>Thousands of microbial genomes shed light on interconnected biogeochemical processes in an aquifer system.</title>
        <authorList>
            <person name="Anantharaman K."/>
            <person name="Brown C.T."/>
            <person name="Hug L.A."/>
            <person name="Sharon I."/>
            <person name="Castelle C.J."/>
            <person name="Probst A.J."/>
            <person name="Thomas B.C."/>
            <person name="Singh A."/>
            <person name="Wilkins M.J."/>
            <person name="Karaoz U."/>
            <person name="Brodie E.L."/>
            <person name="Williams K.H."/>
            <person name="Hubbard S.S."/>
            <person name="Banfield J.F."/>
        </authorList>
    </citation>
    <scope>NUCLEOTIDE SEQUENCE [LARGE SCALE GENOMIC DNA]</scope>
    <source>
        <strain evidence="6">RBG_16_55_9</strain>
    </source>
</reference>
<keyword evidence="1" id="KW-0805">Transcription regulation</keyword>
<dbReference type="SUPFAM" id="SSF46785">
    <property type="entry name" value="Winged helix' DNA-binding domain"/>
    <property type="match status" value="1"/>
</dbReference>
<comment type="caution">
    <text evidence="5">The sequence shown here is derived from an EMBL/GenBank/DDBJ whole genome shotgun (WGS) entry which is preliminary data.</text>
</comment>
<dbReference type="InterPro" id="IPR036390">
    <property type="entry name" value="WH_DNA-bd_sf"/>
</dbReference>
<sequence>MAMLSPRKPLFTAVRVEIENLVRQGVYPPGSQLPSEEALAHQLGVSRVTLREALRVLEEDGVVSRRRGIGTFINESMPPIVVYLERNLGISELLQSADQKREVSQMNVSWEEADSFVAGRLRIADGAPTMCVERIISTRGKSIVYTRDIIPGWVIGHNRLEESALSGSLYQFLTEVCGQQLLGGTARVSPVKASDAVSAKLNVAHNTLLMVIDQVDWNRNDKPILYSREYYVSQVFDFRVHRLRTLAPSESHD</sequence>
<proteinExistence type="predicted"/>
<gene>
    <name evidence="5" type="ORF">A2Z21_00335</name>
</gene>
<dbReference type="GO" id="GO:0045892">
    <property type="term" value="P:negative regulation of DNA-templated transcription"/>
    <property type="evidence" value="ECO:0007669"/>
    <property type="project" value="TreeGrafter"/>
</dbReference>
<dbReference type="GO" id="GO:0003700">
    <property type="term" value="F:DNA-binding transcription factor activity"/>
    <property type="evidence" value="ECO:0007669"/>
    <property type="project" value="InterPro"/>
</dbReference>
<keyword evidence="3" id="KW-0804">Transcription</keyword>
<dbReference type="PRINTS" id="PR00035">
    <property type="entry name" value="HTHGNTR"/>
</dbReference>
<dbReference type="PANTHER" id="PTHR44846">
    <property type="entry name" value="MANNOSYL-D-GLYCERATE TRANSPORT/METABOLISM SYSTEM REPRESSOR MNGR-RELATED"/>
    <property type="match status" value="1"/>
</dbReference>
<dbReference type="Gene3D" id="3.40.1410.10">
    <property type="entry name" value="Chorismate lyase-like"/>
    <property type="match status" value="1"/>
</dbReference>
<evidence type="ECO:0000313" key="5">
    <source>
        <dbReference type="EMBL" id="OGF54417.1"/>
    </source>
</evidence>
<organism evidence="5 6">
    <name type="scientific">Fraserbacteria sp. (strain RBG_16_55_9)</name>
    <dbReference type="NCBI Taxonomy" id="1817864"/>
    <lineage>
        <taxon>Bacteria</taxon>
        <taxon>Candidatus Fraseribacteriota</taxon>
    </lineage>
</organism>
<dbReference type="InterPro" id="IPR050679">
    <property type="entry name" value="Bact_HTH_transcr_reg"/>
</dbReference>
<dbReference type="SMART" id="SM00345">
    <property type="entry name" value="HTH_GNTR"/>
    <property type="match status" value="1"/>
</dbReference>
<dbReference type="Pfam" id="PF07702">
    <property type="entry name" value="UTRA"/>
    <property type="match status" value="1"/>
</dbReference>
<evidence type="ECO:0000256" key="3">
    <source>
        <dbReference type="ARBA" id="ARBA00023163"/>
    </source>
</evidence>
<keyword evidence="2" id="KW-0238">DNA-binding</keyword>
<dbReference type="STRING" id="1817864.A2Z21_00335"/>
<dbReference type="InterPro" id="IPR000524">
    <property type="entry name" value="Tscrpt_reg_HTH_GntR"/>
</dbReference>
<dbReference type="InterPro" id="IPR011663">
    <property type="entry name" value="UTRA"/>
</dbReference>
<dbReference type="CDD" id="cd07377">
    <property type="entry name" value="WHTH_GntR"/>
    <property type="match status" value="1"/>
</dbReference>
<protein>
    <recommendedName>
        <fullName evidence="4">HTH gntR-type domain-containing protein</fullName>
    </recommendedName>
</protein>
<dbReference type="Pfam" id="PF00392">
    <property type="entry name" value="GntR"/>
    <property type="match status" value="1"/>
</dbReference>
<dbReference type="InterPro" id="IPR028978">
    <property type="entry name" value="Chorismate_lyase_/UTRA_dom_sf"/>
</dbReference>
<dbReference type="AlphaFoldDB" id="A0A1F5UTD8"/>
<accession>A0A1F5UTD8</accession>
<name>A0A1F5UTD8_FRAXR</name>
<feature type="domain" description="HTH gntR-type" evidence="4">
    <location>
        <begin position="8"/>
        <end position="76"/>
    </location>
</feature>
<dbReference type="PROSITE" id="PS50949">
    <property type="entry name" value="HTH_GNTR"/>
    <property type="match status" value="1"/>
</dbReference>
<dbReference type="InterPro" id="IPR036388">
    <property type="entry name" value="WH-like_DNA-bd_sf"/>
</dbReference>
<evidence type="ECO:0000313" key="6">
    <source>
        <dbReference type="Proteomes" id="UP000179157"/>
    </source>
</evidence>
<dbReference type="SMART" id="SM00866">
    <property type="entry name" value="UTRA"/>
    <property type="match status" value="1"/>
</dbReference>
<evidence type="ECO:0000256" key="2">
    <source>
        <dbReference type="ARBA" id="ARBA00023125"/>
    </source>
</evidence>
<dbReference type="Proteomes" id="UP000179157">
    <property type="component" value="Unassembled WGS sequence"/>
</dbReference>
<dbReference type="SUPFAM" id="SSF64288">
    <property type="entry name" value="Chorismate lyase-like"/>
    <property type="match status" value="1"/>
</dbReference>